<reference evidence="1 2" key="1">
    <citation type="submission" date="2020-08" db="EMBL/GenBank/DDBJ databases">
        <title>Genomic Encyclopedia of Type Strains, Phase IV (KMG-IV): sequencing the most valuable type-strain genomes for metagenomic binning, comparative biology and taxonomic classification.</title>
        <authorList>
            <person name="Goeker M."/>
        </authorList>
    </citation>
    <scope>NUCLEOTIDE SEQUENCE [LARGE SCALE GENOMIC DNA]</scope>
    <source>
        <strain evidence="1 2">DSM 101730</strain>
    </source>
</reference>
<dbReference type="EMBL" id="JACHFM010000003">
    <property type="protein sequence ID" value="MBB5223251.1"/>
    <property type="molecule type" value="Genomic_DNA"/>
</dbReference>
<dbReference type="AlphaFoldDB" id="A0A840SVR8"/>
<protein>
    <submittedName>
        <fullName evidence="1">Chromosomal replication initiation ATPase DnaA</fullName>
    </submittedName>
</protein>
<dbReference type="Proteomes" id="UP000549457">
    <property type="component" value="Unassembled WGS sequence"/>
</dbReference>
<dbReference type="GO" id="GO:0003688">
    <property type="term" value="F:DNA replication origin binding"/>
    <property type="evidence" value="ECO:0007669"/>
    <property type="project" value="TreeGrafter"/>
</dbReference>
<name>A0A840SVR8_9RHOB</name>
<organism evidence="1 2">
    <name type="scientific">Amaricoccus macauensis</name>
    <dbReference type="NCBI Taxonomy" id="57001"/>
    <lineage>
        <taxon>Bacteria</taxon>
        <taxon>Pseudomonadati</taxon>
        <taxon>Pseudomonadota</taxon>
        <taxon>Alphaproteobacteria</taxon>
        <taxon>Rhodobacterales</taxon>
        <taxon>Paracoccaceae</taxon>
        <taxon>Amaricoccus</taxon>
    </lineage>
</organism>
<comment type="caution">
    <text evidence="1">The sequence shown here is derived from an EMBL/GenBank/DDBJ whole genome shotgun (WGS) entry which is preliminary data.</text>
</comment>
<dbReference type="Gene3D" id="3.40.50.300">
    <property type="entry name" value="P-loop containing nucleotide triphosphate hydrolases"/>
    <property type="match status" value="1"/>
</dbReference>
<dbReference type="Gene3D" id="1.10.8.60">
    <property type="match status" value="1"/>
</dbReference>
<sequence>MTLAAPRQLVLDLAARPALGRSDFFVSPANALALAQVDAWPAWPGRRLAVAGPEGSGKTHLAHVWAARSGARMLGAEELPGLDLGAVPDDAAFAVEDADGLWGAAAEETLFHLCNRLAARGSLLVTGREAPARWPLRLPDLASRLAVAPVARLELPDDDLLAAVLAKLFADRQLIVAAEVVRYLALRIDRALPAAERVVAAIDRAGLAERRPVSLRLAGEVLAAEGGAA</sequence>
<gene>
    <name evidence="1" type="ORF">HNP73_003198</name>
</gene>
<keyword evidence="2" id="KW-1185">Reference proteome</keyword>
<accession>A0A840SVR8</accession>
<dbReference type="PANTHER" id="PTHR30050:SF5">
    <property type="entry name" value="DNAA REGULATORY INACTIVATOR HDA"/>
    <property type="match status" value="1"/>
</dbReference>
<dbReference type="GO" id="GO:0006270">
    <property type="term" value="P:DNA replication initiation"/>
    <property type="evidence" value="ECO:0007669"/>
    <property type="project" value="TreeGrafter"/>
</dbReference>
<dbReference type="GO" id="GO:0005886">
    <property type="term" value="C:plasma membrane"/>
    <property type="evidence" value="ECO:0007669"/>
    <property type="project" value="TreeGrafter"/>
</dbReference>
<dbReference type="PANTHER" id="PTHR30050">
    <property type="entry name" value="CHROMOSOMAL REPLICATION INITIATOR PROTEIN DNAA"/>
    <property type="match status" value="1"/>
</dbReference>
<proteinExistence type="predicted"/>
<evidence type="ECO:0000313" key="1">
    <source>
        <dbReference type="EMBL" id="MBB5223251.1"/>
    </source>
</evidence>
<evidence type="ECO:0000313" key="2">
    <source>
        <dbReference type="Proteomes" id="UP000549457"/>
    </source>
</evidence>
<dbReference type="SUPFAM" id="SSF52540">
    <property type="entry name" value="P-loop containing nucleoside triphosphate hydrolases"/>
    <property type="match status" value="1"/>
</dbReference>
<dbReference type="InterPro" id="IPR027417">
    <property type="entry name" value="P-loop_NTPase"/>
</dbReference>